<evidence type="ECO:0000256" key="4">
    <source>
        <dbReference type="ARBA" id="ARBA00023136"/>
    </source>
</evidence>
<dbReference type="Pfam" id="PF07660">
    <property type="entry name" value="STN"/>
    <property type="match status" value="1"/>
</dbReference>
<evidence type="ECO:0000313" key="10">
    <source>
        <dbReference type="Proteomes" id="UP000774000"/>
    </source>
</evidence>
<reference evidence="9" key="1">
    <citation type="submission" date="2021-01" db="EMBL/GenBank/DDBJ databases">
        <title>Genomic Encyclopedia of Type Strains, Phase IV (KMG-IV): sequencing the most valuable type-strain genomes for metagenomic binning, comparative biology and taxonomic classification.</title>
        <authorList>
            <person name="Goeker M."/>
        </authorList>
    </citation>
    <scope>NUCLEOTIDE SEQUENCE</scope>
    <source>
        <strain evidence="9">DSM 23230</strain>
    </source>
</reference>
<evidence type="ECO:0000256" key="1">
    <source>
        <dbReference type="ARBA" id="ARBA00004370"/>
    </source>
</evidence>
<evidence type="ECO:0000259" key="8">
    <source>
        <dbReference type="PROSITE" id="PS51782"/>
    </source>
</evidence>
<dbReference type="SMART" id="SM00257">
    <property type="entry name" value="LysM"/>
    <property type="match status" value="2"/>
</dbReference>
<dbReference type="InterPro" id="IPR051808">
    <property type="entry name" value="Type_IV_pilus_biogenesis"/>
</dbReference>
<feature type="domain" description="LysM" evidence="8">
    <location>
        <begin position="420"/>
        <end position="464"/>
    </location>
</feature>
<dbReference type="Proteomes" id="UP000774000">
    <property type="component" value="Unassembled WGS sequence"/>
</dbReference>
<evidence type="ECO:0000313" key="9">
    <source>
        <dbReference type="EMBL" id="MBM7557945.1"/>
    </source>
</evidence>
<dbReference type="InterPro" id="IPR011662">
    <property type="entry name" value="Secretin/TonB_short_N"/>
</dbReference>
<dbReference type="RefSeq" id="WP_204702862.1">
    <property type="nucleotide sequence ID" value="NZ_JAFBDQ010000020.1"/>
</dbReference>
<comment type="caution">
    <text evidence="9">The sequence shown here is derived from an EMBL/GenBank/DDBJ whole genome shotgun (WGS) entry which is preliminary data.</text>
</comment>
<sequence length="518" mass="57616">MGKINIKRSLITVFILMVLIGLVGGNVAAQKNDIDLNFQSVQLRDAFRALADVANMNIVTDSSVKGKTTVHLENISFREAVDLLAKSSGLDYRIVNNTILVAAPGKLEEGFGKKVTRVFKMKNSDPSEVKKSINLLVNDKAIRVDKRTKSLIVTTYQSKLPEIESTIKQLDQEKLQIIIQARVEEISHGGLERLGVDWNFQKLTANGNSATIVDRSEDNNVPSSESNISTISDNISLNYLSIINMLENNDEATNLANPQITTVEGKSATIDIGSQYPIVKPGGDGKTEVEFKDIGISLDITPQITENNKVYMDVKPETSIVADTFETADNITYPIIDTRKVETNVRVASGETIAIGGLITKEERENMKKVPFLGDLPLFGKMFSSKKTETEKTELVIFLTPKIVESTTNNTNTEKIVKPFTYKVRNEVSIWDIGNLFDISFAKILEYNNIQYVSDLRIGQEIKIPVPKERYYEVQSDDSLVKLAEKYDVDVNDIKEINNLSSLKDKTGTKIVLPAEVN</sequence>
<accession>A0A939BN14</accession>
<dbReference type="GO" id="GO:0009306">
    <property type="term" value="P:protein secretion"/>
    <property type="evidence" value="ECO:0007669"/>
    <property type="project" value="InterPro"/>
</dbReference>
<evidence type="ECO:0000256" key="5">
    <source>
        <dbReference type="ARBA" id="ARBA00023237"/>
    </source>
</evidence>
<dbReference type="InterPro" id="IPR004846">
    <property type="entry name" value="T2SS/T3SS_dom"/>
</dbReference>
<dbReference type="Gene3D" id="3.30.1370.120">
    <property type="match status" value="1"/>
</dbReference>
<keyword evidence="5" id="KW-0998">Cell outer membrane</keyword>
<dbReference type="InterPro" id="IPR018392">
    <property type="entry name" value="LysM"/>
</dbReference>
<protein>
    <submittedName>
        <fullName evidence="9">Type IV pilus assembly protein PilQ</fullName>
    </submittedName>
</protein>
<evidence type="ECO:0000256" key="2">
    <source>
        <dbReference type="ARBA" id="ARBA00022448"/>
    </source>
</evidence>
<dbReference type="PRINTS" id="PR00811">
    <property type="entry name" value="BCTERIALGSPD"/>
</dbReference>
<dbReference type="Pfam" id="PF03958">
    <property type="entry name" value="Secretin_N"/>
    <property type="match status" value="1"/>
</dbReference>
<dbReference type="PANTHER" id="PTHR30604">
    <property type="entry name" value="PROTEIN TRANSPORT PROTEIN HOFQ"/>
    <property type="match status" value="1"/>
</dbReference>
<keyword evidence="3" id="KW-0732">Signal</keyword>
<dbReference type="InterPro" id="IPR005644">
    <property type="entry name" value="NolW-like"/>
</dbReference>
<evidence type="ECO:0000256" key="6">
    <source>
        <dbReference type="RuleBase" id="RU004003"/>
    </source>
</evidence>
<dbReference type="InterPro" id="IPR038591">
    <property type="entry name" value="NolW-like_sf"/>
</dbReference>
<name>A0A939BN14_9FIRM</name>
<feature type="domain" description="LysM" evidence="8">
    <location>
        <begin position="470"/>
        <end position="513"/>
    </location>
</feature>
<keyword evidence="2 7" id="KW-0813">Transport</keyword>
<comment type="subcellular location">
    <subcellularLocation>
        <location evidence="7">Cell outer membrane</location>
    </subcellularLocation>
    <subcellularLocation>
        <location evidence="1">Membrane</location>
    </subcellularLocation>
</comment>
<dbReference type="CDD" id="cd00118">
    <property type="entry name" value="LysM"/>
    <property type="match status" value="2"/>
</dbReference>
<dbReference type="InterPro" id="IPR036779">
    <property type="entry name" value="LysM_dom_sf"/>
</dbReference>
<proteinExistence type="inferred from homology"/>
<dbReference type="PANTHER" id="PTHR30604:SF1">
    <property type="entry name" value="DNA UTILIZATION PROTEIN HOFQ"/>
    <property type="match status" value="1"/>
</dbReference>
<dbReference type="PROSITE" id="PS51782">
    <property type="entry name" value="LYSM"/>
    <property type="match status" value="2"/>
</dbReference>
<dbReference type="GO" id="GO:0009279">
    <property type="term" value="C:cell outer membrane"/>
    <property type="evidence" value="ECO:0007669"/>
    <property type="project" value="UniProtKB-SubCell"/>
</dbReference>
<keyword evidence="10" id="KW-1185">Reference proteome</keyword>
<dbReference type="EMBL" id="JAFBDQ010000020">
    <property type="protein sequence ID" value="MBM7557945.1"/>
    <property type="molecule type" value="Genomic_DNA"/>
</dbReference>
<evidence type="ECO:0000256" key="7">
    <source>
        <dbReference type="RuleBase" id="RU004004"/>
    </source>
</evidence>
<dbReference type="SMART" id="SM00965">
    <property type="entry name" value="STN"/>
    <property type="match status" value="1"/>
</dbReference>
<dbReference type="Gene3D" id="3.30.1370.130">
    <property type="match status" value="1"/>
</dbReference>
<comment type="similarity">
    <text evidence="6">Belongs to the bacterial secretin family.</text>
</comment>
<dbReference type="AlphaFoldDB" id="A0A939BN14"/>
<dbReference type="Pfam" id="PF00263">
    <property type="entry name" value="Secretin"/>
    <property type="match status" value="1"/>
</dbReference>
<dbReference type="Gene3D" id="3.10.350.10">
    <property type="entry name" value="LysM domain"/>
    <property type="match status" value="2"/>
</dbReference>
<dbReference type="Pfam" id="PF01476">
    <property type="entry name" value="LysM"/>
    <property type="match status" value="2"/>
</dbReference>
<evidence type="ECO:0000256" key="3">
    <source>
        <dbReference type="ARBA" id="ARBA00022729"/>
    </source>
</evidence>
<dbReference type="InterPro" id="IPR001775">
    <property type="entry name" value="GspD/PilQ"/>
</dbReference>
<keyword evidence="4" id="KW-0472">Membrane</keyword>
<organism evidence="9 10">
    <name type="scientific">Halanaerobacter jeridensis</name>
    <dbReference type="NCBI Taxonomy" id="706427"/>
    <lineage>
        <taxon>Bacteria</taxon>
        <taxon>Bacillati</taxon>
        <taxon>Bacillota</taxon>
        <taxon>Clostridia</taxon>
        <taxon>Halanaerobiales</taxon>
        <taxon>Halobacteroidaceae</taxon>
        <taxon>Halanaerobacter</taxon>
    </lineage>
</organism>
<dbReference type="SUPFAM" id="SSF54106">
    <property type="entry name" value="LysM domain"/>
    <property type="match status" value="2"/>
</dbReference>
<gene>
    <name evidence="9" type="ORF">JOC47_002813</name>
</gene>